<protein>
    <recommendedName>
        <fullName evidence="5">Mini-chromosome maintenance complex-binding protein</fullName>
    </recommendedName>
</protein>
<comment type="subcellular location">
    <subcellularLocation>
        <location evidence="1">Nucleus</location>
    </subcellularLocation>
</comment>
<evidence type="ECO:0000256" key="1">
    <source>
        <dbReference type="ARBA" id="ARBA00004123"/>
    </source>
</evidence>
<dbReference type="AlphaFoldDB" id="A0A2R6PC75"/>
<dbReference type="STRING" id="98765.A0A2R6PC75"/>
<keyword evidence="2" id="KW-0539">Nucleus</keyword>
<dbReference type="OrthoDB" id="329666at2759"/>
<gene>
    <name evidence="3" type="ORF">PHLCEN_2v4985</name>
</gene>
<dbReference type="GO" id="GO:0006261">
    <property type="term" value="P:DNA-templated DNA replication"/>
    <property type="evidence" value="ECO:0007669"/>
    <property type="project" value="TreeGrafter"/>
</dbReference>
<sequence>MVSAYRADALRDPTTELKEFYTKNSSSSNFPAEVTRHFSSMFSAEGAFKEIPTLDVETPPEDYPDRSVVRFRAMVQDPSPSAEMYLCKTNTGGLGGWGIHEESDVEDTLDYADLRECTVLWAVSVPGESRWCSDELNGQDSDSPSEVPTLHVLFIRPHEETLLTRLYPQATTGNTDIAQIREDLILWIANETLDGDRDVAEWVLLVCIAKVISRSPPLLPPSLTISHFPSPPVPFTNSSDNHNASSITIPALSHVLSQLLPLFKTAPLSLEMLNKIPFAPESKDEDLHSGVLQLPRGSVLLVTEGNVREGRLGQRGLTNIGILQEVIAAQSLAYIFPFSQFSFPTDISCVILSEGKKSAFFKTDISVPFRPTSPSANAISRLYKPAENISMPLPSELAAFRDLVIGARLGKVHVSQTTSEVRLLHNIRYE</sequence>
<name>A0A2R6PC75_9APHY</name>
<dbReference type="GO" id="GO:0003682">
    <property type="term" value="F:chromatin binding"/>
    <property type="evidence" value="ECO:0007669"/>
    <property type="project" value="TreeGrafter"/>
</dbReference>
<proteinExistence type="predicted"/>
<dbReference type="InterPro" id="IPR019140">
    <property type="entry name" value="MCM_complex-bd"/>
</dbReference>
<evidence type="ECO:0000313" key="3">
    <source>
        <dbReference type="EMBL" id="PSR88836.1"/>
    </source>
</evidence>
<reference evidence="3 4" key="1">
    <citation type="submission" date="2018-02" db="EMBL/GenBank/DDBJ databases">
        <title>Genome sequence of the basidiomycete white-rot fungus Phlebia centrifuga.</title>
        <authorList>
            <person name="Granchi Z."/>
            <person name="Peng M."/>
            <person name="de Vries R.P."/>
            <person name="Hilden K."/>
            <person name="Makela M.R."/>
            <person name="Grigoriev I."/>
            <person name="Riley R."/>
        </authorList>
    </citation>
    <scope>NUCLEOTIDE SEQUENCE [LARGE SCALE GENOMIC DNA]</scope>
    <source>
        <strain evidence="3 4">FBCC195</strain>
    </source>
</reference>
<dbReference type="GO" id="GO:0005634">
    <property type="term" value="C:nucleus"/>
    <property type="evidence" value="ECO:0007669"/>
    <property type="project" value="UniProtKB-SubCell"/>
</dbReference>
<dbReference type="Pfam" id="PF09739">
    <property type="entry name" value="MCM_bind"/>
    <property type="match status" value="2"/>
</dbReference>
<comment type="caution">
    <text evidence="3">The sequence shown here is derived from an EMBL/GenBank/DDBJ whole genome shotgun (WGS) entry which is preliminary data.</text>
</comment>
<dbReference type="PANTHER" id="PTHR13489:SF0">
    <property type="entry name" value="MINI-CHROMOSOME MAINTENANCE COMPLEX-BINDING PROTEIN"/>
    <property type="match status" value="1"/>
</dbReference>
<keyword evidence="4" id="KW-1185">Reference proteome</keyword>
<dbReference type="PANTHER" id="PTHR13489">
    <property type="entry name" value="MINI-CHROMOSOME MAINTENANCE COMPLEX-BINDING PROTEIN"/>
    <property type="match status" value="1"/>
</dbReference>
<evidence type="ECO:0008006" key="5">
    <source>
        <dbReference type="Google" id="ProtNLM"/>
    </source>
</evidence>
<organism evidence="3 4">
    <name type="scientific">Hermanssonia centrifuga</name>
    <dbReference type="NCBI Taxonomy" id="98765"/>
    <lineage>
        <taxon>Eukaryota</taxon>
        <taxon>Fungi</taxon>
        <taxon>Dikarya</taxon>
        <taxon>Basidiomycota</taxon>
        <taxon>Agaricomycotina</taxon>
        <taxon>Agaricomycetes</taxon>
        <taxon>Polyporales</taxon>
        <taxon>Meruliaceae</taxon>
        <taxon>Hermanssonia</taxon>
    </lineage>
</organism>
<accession>A0A2R6PC75</accession>
<evidence type="ECO:0000256" key="2">
    <source>
        <dbReference type="ARBA" id="ARBA00023242"/>
    </source>
</evidence>
<evidence type="ECO:0000313" key="4">
    <source>
        <dbReference type="Proteomes" id="UP000186601"/>
    </source>
</evidence>
<dbReference type="Proteomes" id="UP000186601">
    <property type="component" value="Unassembled WGS sequence"/>
</dbReference>
<dbReference type="EMBL" id="MLYV02000502">
    <property type="protein sequence ID" value="PSR88836.1"/>
    <property type="molecule type" value="Genomic_DNA"/>
</dbReference>